<dbReference type="PANTHER" id="PTHR35149:SF2">
    <property type="entry name" value="DUF262 DOMAIN-CONTAINING PROTEIN"/>
    <property type="match status" value="1"/>
</dbReference>
<gene>
    <name evidence="3" type="ORF">ERS132394_00601</name>
</gene>
<evidence type="ECO:0000259" key="1">
    <source>
        <dbReference type="Pfam" id="PF03235"/>
    </source>
</evidence>
<accession>A0A0Z8DLP8</accession>
<dbReference type="PANTHER" id="PTHR35149">
    <property type="entry name" value="SLL5132 PROTEIN"/>
    <property type="match status" value="1"/>
</dbReference>
<dbReference type="InterPro" id="IPR004919">
    <property type="entry name" value="GmrSD_N"/>
</dbReference>
<evidence type="ECO:0000259" key="2">
    <source>
        <dbReference type="Pfam" id="PF25202"/>
    </source>
</evidence>
<sequence length="429" mass="51046">MTDITLRHMTLEELLKDNRIHIPNYQRPYKWQRKHIRHLFYDVKEVIDSKKDIYQVGSLILHDKKQTLDIVDGQQRTISVALFLQALGKLNDYIGAQQLLNQKFDVVSCQHAKENFEEWKILIDLDDEKAQKVCDFLLKNCEIAVITMPHNRLSEAFQLFDSQNNRGKALEPHDLLKAYHLRNASEISEDLIENWEKIVTDEEVNLKDLFNQYLFRVRRWSIGETGLTKRRQGSYLRFTEDFIDDFKGVGLHHNEYPYLNLFRLLKEQNIDYPISLTMPIIDGEYFFSYINQSHKMIQNRETWFESLSLDSKMLKILHSTKQRYNRNRNLFDNLVLLFVDRFGQGALDKDIVETIFIWAYYPRIKARAIYDSTLANYAAGGIFQRRTVQKLFQLLHHASTPSDFLQKINRDQFEHFTLEKILEEEELNK</sequence>
<organism evidence="3 4">
    <name type="scientific">Streptococcus suis</name>
    <dbReference type="NCBI Taxonomy" id="1307"/>
    <lineage>
        <taxon>Bacteria</taxon>
        <taxon>Bacillati</taxon>
        <taxon>Bacillota</taxon>
        <taxon>Bacilli</taxon>
        <taxon>Lactobacillales</taxon>
        <taxon>Streptococcaceae</taxon>
        <taxon>Streptococcus</taxon>
    </lineage>
</organism>
<proteinExistence type="predicted"/>
<evidence type="ECO:0000313" key="4">
    <source>
        <dbReference type="Proteomes" id="UP000072618"/>
    </source>
</evidence>
<feature type="domain" description="GmrSD restriction endonucleases N-terminal" evidence="1">
    <location>
        <begin position="11"/>
        <end position="180"/>
    </location>
</feature>
<dbReference type="InterPro" id="IPR057156">
    <property type="entry name" value="DUF7834"/>
</dbReference>
<name>A0A0Z8DLP8_STRSU</name>
<dbReference type="RefSeq" id="WP_044672203.1">
    <property type="nucleotide sequence ID" value="NZ_CEFF01000015.1"/>
</dbReference>
<dbReference type="Proteomes" id="UP000072618">
    <property type="component" value="Unassembled WGS sequence"/>
</dbReference>
<protein>
    <submittedName>
        <fullName evidence="3">Uncharacterized conserved protein</fullName>
    </submittedName>
</protein>
<evidence type="ECO:0000313" key="3">
    <source>
        <dbReference type="EMBL" id="CYU45806.1"/>
    </source>
</evidence>
<reference evidence="3 4" key="1">
    <citation type="submission" date="2016-02" db="EMBL/GenBank/DDBJ databases">
        <authorList>
            <consortium name="Pathogen Informatics"/>
        </authorList>
    </citation>
    <scope>NUCLEOTIDE SEQUENCE [LARGE SCALE GENOMIC DNA]</scope>
    <source>
        <strain evidence="3 4">LSS32</strain>
    </source>
</reference>
<dbReference type="AlphaFoldDB" id="A0A0Z8DLP8"/>
<dbReference type="EMBL" id="FIGJ01000005">
    <property type="protein sequence ID" value="CYU45806.1"/>
    <property type="molecule type" value="Genomic_DNA"/>
</dbReference>
<dbReference type="Pfam" id="PF25202">
    <property type="entry name" value="DUF7834"/>
    <property type="match status" value="1"/>
</dbReference>
<dbReference type="Pfam" id="PF03235">
    <property type="entry name" value="GmrSD_N"/>
    <property type="match status" value="1"/>
</dbReference>
<feature type="domain" description="DUF7834" evidence="2">
    <location>
        <begin position="189"/>
        <end position="412"/>
    </location>
</feature>